<gene>
    <name evidence="1" type="ORF">H2509_02410</name>
</gene>
<sequence length="197" mass="22038">MAHIPPPPDFASIEAAAPKTAEQRSRVLALIGNIVFSWSNNESLFIYVLSILLATDEVSAAIVFTTLNTTRARLDLIQRLAKVKIRDPDVAAELDKLIARFNKASRVRNEFNHCLYTVGETGEITHTQTMKLQEVRGHLRWGEMKPMDEMRLKQISKAIADLTKLNRDIWSFLPRLQAACGAKAPARRNGTAGKTDE</sequence>
<proteinExistence type="predicted"/>
<accession>A0A839A9X1</accession>
<protein>
    <submittedName>
        <fullName evidence="1">Uncharacterized protein</fullName>
    </submittedName>
</protein>
<dbReference type="EMBL" id="JACFXV010000031">
    <property type="protein sequence ID" value="MBA5775976.1"/>
    <property type="molecule type" value="Genomic_DNA"/>
</dbReference>
<dbReference type="AlphaFoldDB" id="A0A839A9X1"/>
<keyword evidence="2" id="KW-1185">Reference proteome</keyword>
<reference evidence="1 2" key="1">
    <citation type="submission" date="2020-07" db="EMBL/GenBank/DDBJ databases">
        <title>Stappia sp., F7233, whole genome shotgun sequencing project.</title>
        <authorList>
            <person name="Jiang S."/>
            <person name="Liu Z.W."/>
            <person name="Du Z.J."/>
        </authorList>
    </citation>
    <scope>NUCLEOTIDE SEQUENCE [LARGE SCALE GENOMIC DNA]</scope>
    <source>
        <strain evidence="1 2">F7233</strain>
    </source>
</reference>
<comment type="caution">
    <text evidence="1">The sequence shown here is derived from an EMBL/GenBank/DDBJ whole genome shotgun (WGS) entry which is preliminary data.</text>
</comment>
<organism evidence="1 2">
    <name type="scientific">Stappia albiluteola</name>
    <dbReference type="NCBI Taxonomy" id="2758565"/>
    <lineage>
        <taxon>Bacteria</taxon>
        <taxon>Pseudomonadati</taxon>
        <taxon>Pseudomonadota</taxon>
        <taxon>Alphaproteobacteria</taxon>
        <taxon>Hyphomicrobiales</taxon>
        <taxon>Stappiaceae</taxon>
        <taxon>Stappia</taxon>
    </lineage>
</organism>
<dbReference type="Proteomes" id="UP000541109">
    <property type="component" value="Unassembled WGS sequence"/>
</dbReference>
<evidence type="ECO:0000313" key="2">
    <source>
        <dbReference type="Proteomes" id="UP000541109"/>
    </source>
</evidence>
<name>A0A839A9X1_9HYPH</name>
<evidence type="ECO:0000313" key="1">
    <source>
        <dbReference type="EMBL" id="MBA5775976.1"/>
    </source>
</evidence>